<feature type="transmembrane region" description="Helical" evidence="6">
    <location>
        <begin position="54"/>
        <end position="74"/>
    </location>
</feature>
<comment type="subcellular location">
    <subcellularLocation>
        <location evidence="1">Membrane</location>
        <topology evidence="1">Multi-pass membrane protein</topology>
    </subcellularLocation>
</comment>
<dbReference type="InterPro" id="IPR007248">
    <property type="entry name" value="Mpv17_PMP22"/>
</dbReference>
<comment type="similarity">
    <text evidence="2 6">Belongs to the peroxisomal membrane protein PXMP2/4 family.</text>
</comment>
<dbReference type="OrthoDB" id="10267969at2759"/>
<evidence type="ECO:0000256" key="4">
    <source>
        <dbReference type="ARBA" id="ARBA00022989"/>
    </source>
</evidence>
<evidence type="ECO:0000256" key="3">
    <source>
        <dbReference type="ARBA" id="ARBA00022692"/>
    </source>
</evidence>
<dbReference type="EMBL" id="JANBUW010000005">
    <property type="protein sequence ID" value="KAJ2852160.1"/>
    <property type="molecule type" value="Genomic_DNA"/>
</dbReference>
<dbReference type="GO" id="GO:0016020">
    <property type="term" value="C:membrane"/>
    <property type="evidence" value="ECO:0007669"/>
    <property type="project" value="UniProtKB-SubCell"/>
</dbReference>
<evidence type="ECO:0000256" key="5">
    <source>
        <dbReference type="ARBA" id="ARBA00023136"/>
    </source>
</evidence>
<dbReference type="GO" id="GO:0005739">
    <property type="term" value="C:mitochondrion"/>
    <property type="evidence" value="ECO:0007669"/>
    <property type="project" value="TreeGrafter"/>
</dbReference>
<keyword evidence="4 6" id="KW-1133">Transmembrane helix</keyword>
<evidence type="ECO:0000256" key="1">
    <source>
        <dbReference type="ARBA" id="ARBA00004141"/>
    </source>
</evidence>
<evidence type="ECO:0000313" key="7">
    <source>
        <dbReference type="EMBL" id="KAJ2852160.1"/>
    </source>
</evidence>
<dbReference type="Pfam" id="PF04117">
    <property type="entry name" value="Mpv17_PMP22"/>
    <property type="match status" value="1"/>
</dbReference>
<comment type="caution">
    <text evidence="7">The sequence shown here is derived from an EMBL/GenBank/DDBJ whole genome shotgun (WGS) entry which is preliminary data.</text>
</comment>
<organism evidence="7 8">
    <name type="scientific">Coemansia brasiliensis</name>
    <dbReference type="NCBI Taxonomy" id="2650707"/>
    <lineage>
        <taxon>Eukaryota</taxon>
        <taxon>Fungi</taxon>
        <taxon>Fungi incertae sedis</taxon>
        <taxon>Zoopagomycota</taxon>
        <taxon>Kickxellomycotina</taxon>
        <taxon>Kickxellomycetes</taxon>
        <taxon>Kickxellales</taxon>
        <taxon>Kickxellaceae</taxon>
        <taxon>Coemansia</taxon>
    </lineage>
</organism>
<feature type="transmembrane region" description="Helical" evidence="6">
    <location>
        <begin position="105"/>
        <end position="122"/>
    </location>
</feature>
<evidence type="ECO:0000256" key="6">
    <source>
        <dbReference type="RuleBase" id="RU363053"/>
    </source>
</evidence>
<dbReference type="PANTHER" id="PTHR11266:SF50">
    <property type="entry name" value="VACUOLAR MEMBRANE PROTEIN YOR292C"/>
    <property type="match status" value="1"/>
</dbReference>
<dbReference type="AlphaFoldDB" id="A0A9W8IDD8"/>
<keyword evidence="5 6" id="KW-0472">Membrane</keyword>
<sequence length="214" mass="24190">MASVLRIWTAMAEKQPILTLAITNGSLGGVGDLLAQAIESHNTKKRFQWNAQRTLRFMAWGALCAPIFHKWYLFLNRSFPLPPTAQQKKFSFVTTVSKRVAADQFVYAPVGIAGFFVAMNFMEGKNWASAKLRLREYYWPTLLANYMVWPAVQAINFGFIPTIYRVPFSSVVSIFWNTFISWANSQSANAVDVPLETAHTHVEPLHPETIDSKA</sequence>
<proteinExistence type="inferred from homology"/>
<keyword evidence="3 6" id="KW-0812">Transmembrane</keyword>
<evidence type="ECO:0000313" key="8">
    <source>
        <dbReference type="Proteomes" id="UP001139887"/>
    </source>
</evidence>
<dbReference type="PANTHER" id="PTHR11266">
    <property type="entry name" value="PEROXISOMAL MEMBRANE PROTEIN 2, PXMP2 MPV17"/>
    <property type="match status" value="1"/>
</dbReference>
<keyword evidence="8" id="KW-1185">Reference proteome</keyword>
<dbReference type="Proteomes" id="UP001139887">
    <property type="component" value="Unassembled WGS sequence"/>
</dbReference>
<protein>
    <submittedName>
        <fullName evidence="7">Uncharacterized protein</fullName>
    </submittedName>
</protein>
<evidence type="ECO:0000256" key="2">
    <source>
        <dbReference type="ARBA" id="ARBA00006824"/>
    </source>
</evidence>
<name>A0A9W8IDD8_9FUNG</name>
<reference evidence="7" key="1">
    <citation type="submission" date="2022-07" db="EMBL/GenBank/DDBJ databases">
        <title>Phylogenomic reconstructions and comparative analyses of Kickxellomycotina fungi.</title>
        <authorList>
            <person name="Reynolds N.K."/>
            <person name="Stajich J.E."/>
            <person name="Barry K."/>
            <person name="Grigoriev I.V."/>
            <person name="Crous P."/>
            <person name="Smith M.E."/>
        </authorList>
    </citation>
    <scope>NUCLEOTIDE SEQUENCE</scope>
    <source>
        <strain evidence="7">NRRL 1566</strain>
    </source>
</reference>
<feature type="transmembrane region" description="Helical" evidence="6">
    <location>
        <begin position="143"/>
        <end position="164"/>
    </location>
</feature>
<gene>
    <name evidence="7" type="ORF">IWW36_000540</name>
</gene>
<accession>A0A9W8IDD8</accession>